<dbReference type="GO" id="GO:0071111">
    <property type="term" value="F:cyclic-guanylate-specific phosphodiesterase activity"/>
    <property type="evidence" value="ECO:0007669"/>
    <property type="project" value="UniProtKB-EC"/>
</dbReference>
<dbReference type="PANTHER" id="PTHR43155">
    <property type="entry name" value="CYCLIC DI-GMP PHOSPHODIESTERASE PA4108-RELATED"/>
    <property type="match status" value="1"/>
</dbReference>
<dbReference type="InterPro" id="IPR006675">
    <property type="entry name" value="HDIG_dom"/>
</dbReference>
<accession>A0A518J244</accession>
<evidence type="ECO:0000313" key="3">
    <source>
        <dbReference type="Proteomes" id="UP000316770"/>
    </source>
</evidence>
<dbReference type="SMART" id="SM00471">
    <property type="entry name" value="HDc"/>
    <property type="match status" value="1"/>
</dbReference>
<keyword evidence="2" id="KW-0378">Hydrolase</keyword>
<dbReference type="InterPro" id="IPR037522">
    <property type="entry name" value="HD_GYP_dom"/>
</dbReference>
<reference evidence="2 3" key="1">
    <citation type="submission" date="2019-02" db="EMBL/GenBank/DDBJ databases">
        <title>Deep-cultivation of Planctomycetes and their phenomic and genomic characterization uncovers novel biology.</title>
        <authorList>
            <person name="Wiegand S."/>
            <person name="Jogler M."/>
            <person name="Boedeker C."/>
            <person name="Pinto D."/>
            <person name="Vollmers J."/>
            <person name="Rivas-Marin E."/>
            <person name="Kohn T."/>
            <person name="Peeters S.H."/>
            <person name="Heuer A."/>
            <person name="Rast P."/>
            <person name="Oberbeckmann S."/>
            <person name="Bunk B."/>
            <person name="Jeske O."/>
            <person name="Meyerdierks A."/>
            <person name="Storesund J.E."/>
            <person name="Kallscheuer N."/>
            <person name="Luecker S."/>
            <person name="Lage O.M."/>
            <person name="Pohl T."/>
            <person name="Merkel B.J."/>
            <person name="Hornburger P."/>
            <person name="Mueller R.-W."/>
            <person name="Bruemmer F."/>
            <person name="Labrenz M."/>
            <person name="Spormann A.M."/>
            <person name="Op den Camp H."/>
            <person name="Overmann J."/>
            <person name="Amann R."/>
            <person name="Jetten M.S.M."/>
            <person name="Mascher T."/>
            <person name="Medema M.H."/>
            <person name="Devos D.P."/>
            <person name="Kaster A.-K."/>
            <person name="Ovreas L."/>
            <person name="Rohde M."/>
            <person name="Galperin M.Y."/>
            <person name="Jogler C."/>
        </authorList>
    </citation>
    <scope>NUCLEOTIDE SEQUENCE [LARGE SCALE GENOMIC DNA]</scope>
    <source>
        <strain evidence="2 3">Mal33</strain>
    </source>
</reference>
<proteinExistence type="predicted"/>
<feature type="domain" description="HD-GYP" evidence="1">
    <location>
        <begin position="139"/>
        <end position="328"/>
    </location>
</feature>
<dbReference type="Gene3D" id="1.10.3210.10">
    <property type="entry name" value="Hypothetical protein af1432"/>
    <property type="match status" value="1"/>
</dbReference>
<dbReference type="RefSeq" id="WP_145290848.1">
    <property type="nucleotide sequence ID" value="NZ_CP036318.1"/>
</dbReference>
<sequence>MSVTLQSSGGKDELVSGYIPISVSTLVPSAIVGIDLFQVERDEQRYVLYRESDYPLEQTDLVKLRSRGVNKLYIRKDEQPSYQTYLREMIDNPGSDVPVSARAGALNEVVRDLLESAFREGDPDASVNTAAYLGEQTADIVCNDQFASVDLFRVLHHDYATFTHSANVAFYAGMLAAEVGFSQADVALISSGGLIHDLGKLQIPDKILSKPGRLTEQEFREIQMHPVTGFRQLVHREDLTEGQLMMVYQHHERVCGGGYPVGIAGDEIHPWAKVCAVVDVFEALTSNRPYRTPMPKRRALELLEHEREGYEQEFLECWKKITNRLWQN</sequence>
<protein>
    <submittedName>
        <fullName evidence="2">Cyclic di-GMP phosphodiesterase response regulator RpfG</fullName>
        <ecNumber evidence="2">3.1.4.52</ecNumber>
    </submittedName>
</protein>
<dbReference type="AlphaFoldDB" id="A0A518J244"/>
<dbReference type="PANTHER" id="PTHR43155:SF2">
    <property type="entry name" value="CYCLIC DI-GMP PHOSPHODIESTERASE PA4108"/>
    <property type="match status" value="1"/>
</dbReference>
<dbReference type="EC" id="3.1.4.52" evidence="2"/>
<dbReference type="PROSITE" id="PS51832">
    <property type="entry name" value="HD_GYP"/>
    <property type="match status" value="1"/>
</dbReference>
<dbReference type="Pfam" id="PF13487">
    <property type="entry name" value="HD_5"/>
    <property type="match status" value="1"/>
</dbReference>
<evidence type="ECO:0000259" key="1">
    <source>
        <dbReference type="PROSITE" id="PS51832"/>
    </source>
</evidence>
<evidence type="ECO:0000313" key="2">
    <source>
        <dbReference type="EMBL" id="QDV59401.1"/>
    </source>
</evidence>
<dbReference type="EMBL" id="CP036318">
    <property type="protein sequence ID" value="QDV59401.1"/>
    <property type="molecule type" value="Genomic_DNA"/>
</dbReference>
<name>A0A518J244_9BACT</name>
<dbReference type="NCBIfam" id="TIGR00277">
    <property type="entry name" value="HDIG"/>
    <property type="match status" value="1"/>
</dbReference>
<keyword evidence="3" id="KW-1185">Reference proteome</keyword>
<dbReference type="CDD" id="cd00077">
    <property type="entry name" value="HDc"/>
    <property type="match status" value="1"/>
</dbReference>
<dbReference type="Proteomes" id="UP000316770">
    <property type="component" value="Chromosome"/>
</dbReference>
<dbReference type="SUPFAM" id="SSF109604">
    <property type="entry name" value="HD-domain/PDEase-like"/>
    <property type="match status" value="1"/>
</dbReference>
<organism evidence="2 3">
    <name type="scientific">Rosistilla oblonga</name>
    <dbReference type="NCBI Taxonomy" id="2527990"/>
    <lineage>
        <taxon>Bacteria</taxon>
        <taxon>Pseudomonadati</taxon>
        <taxon>Planctomycetota</taxon>
        <taxon>Planctomycetia</taxon>
        <taxon>Pirellulales</taxon>
        <taxon>Pirellulaceae</taxon>
        <taxon>Rosistilla</taxon>
    </lineage>
</organism>
<dbReference type="InterPro" id="IPR003607">
    <property type="entry name" value="HD/PDEase_dom"/>
</dbReference>
<gene>
    <name evidence="2" type="primary">rpfG_8</name>
    <name evidence="2" type="ORF">Mal33_54360</name>
</gene>